<organism evidence="2 3">
    <name type="scientific">Araneus ventricosus</name>
    <name type="common">Orbweaver spider</name>
    <name type="synonym">Epeira ventricosa</name>
    <dbReference type="NCBI Taxonomy" id="182803"/>
    <lineage>
        <taxon>Eukaryota</taxon>
        <taxon>Metazoa</taxon>
        <taxon>Ecdysozoa</taxon>
        <taxon>Arthropoda</taxon>
        <taxon>Chelicerata</taxon>
        <taxon>Arachnida</taxon>
        <taxon>Araneae</taxon>
        <taxon>Araneomorphae</taxon>
        <taxon>Entelegynae</taxon>
        <taxon>Araneoidea</taxon>
        <taxon>Araneidae</taxon>
        <taxon>Araneus</taxon>
    </lineage>
</organism>
<gene>
    <name evidence="2" type="ORF">AVEN_229076_1</name>
</gene>
<keyword evidence="1" id="KW-0812">Transmembrane</keyword>
<evidence type="ECO:0000313" key="3">
    <source>
        <dbReference type="Proteomes" id="UP000499080"/>
    </source>
</evidence>
<dbReference type="Proteomes" id="UP000499080">
    <property type="component" value="Unassembled WGS sequence"/>
</dbReference>
<proteinExistence type="predicted"/>
<evidence type="ECO:0000313" key="2">
    <source>
        <dbReference type="EMBL" id="GBO42803.1"/>
    </source>
</evidence>
<name>A0A4Y2WZP4_ARAVE</name>
<reference evidence="2 3" key="1">
    <citation type="journal article" date="2019" name="Sci. Rep.">
        <title>Orb-weaving spider Araneus ventricosus genome elucidates the spidroin gene catalogue.</title>
        <authorList>
            <person name="Kono N."/>
            <person name="Nakamura H."/>
            <person name="Ohtoshi R."/>
            <person name="Moran D.A.P."/>
            <person name="Shinohara A."/>
            <person name="Yoshida Y."/>
            <person name="Fujiwara M."/>
            <person name="Mori M."/>
            <person name="Tomita M."/>
            <person name="Arakawa K."/>
        </authorList>
    </citation>
    <scope>NUCLEOTIDE SEQUENCE [LARGE SCALE GENOMIC DNA]</scope>
</reference>
<keyword evidence="3" id="KW-1185">Reference proteome</keyword>
<dbReference type="AlphaFoldDB" id="A0A4Y2WZP4"/>
<sequence>MAASSRSRVGGCDVTSSVHCQKIRLRDYDESPRYDLLESAKTMDEFSVLFIYIKMWCLSNSGVVLSHWNLQSESPNKIKSRFLMQVNKTENSSVVAIVCLLTALSMSTFSSFNVVCKEGVNTESTTNPN</sequence>
<feature type="transmembrane region" description="Helical" evidence="1">
    <location>
        <begin position="91"/>
        <end position="112"/>
    </location>
</feature>
<evidence type="ECO:0000256" key="1">
    <source>
        <dbReference type="SAM" id="Phobius"/>
    </source>
</evidence>
<accession>A0A4Y2WZP4</accession>
<dbReference type="EMBL" id="BGPR01069054">
    <property type="protein sequence ID" value="GBO42803.1"/>
    <property type="molecule type" value="Genomic_DNA"/>
</dbReference>
<feature type="transmembrane region" description="Helical" evidence="1">
    <location>
        <begin position="49"/>
        <end position="70"/>
    </location>
</feature>
<keyword evidence="1" id="KW-0472">Membrane</keyword>
<comment type="caution">
    <text evidence="2">The sequence shown here is derived from an EMBL/GenBank/DDBJ whole genome shotgun (WGS) entry which is preliminary data.</text>
</comment>
<protein>
    <submittedName>
        <fullName evidence="2">Uncharacterized protein</fullName>
    </submittedName>
</protein>
<keyword evidence="1" id="KW-1133">Transmembrane helix</keyword>